<feature type="region of interest" description="Disordered" evidence="5">
    <location>
        <begin position="306"/>
        <end position="334"/>
    </location>
</feature>
<evidence type="ECO:0000313" key="8">
    <source>
        <dbReference type="EMBL" id="TMW64793.1"/>
    </source>
</evidence>
<evidence type="ECO:0000256" key="1">
    <source>
        <dbReference type="ARBA" id="ARBA00004141"/>
    </source>
</evidence>
<keyword evidence="4 6" id="KW-0472">Membrane</keyword>
<dbReference type="Proteomes" id="UP000794436">
    <property type="component" value="Unassembled WGS sequence"/>
</dbReference>
<dbReference type="OrthoDB" id="444119at2759"/>
<evidence type="ECO:0000259" key="7">
    <source>
        <dbReference type="Pfam" id="PF08016"/>
    </source>
</evidence>
<feature type="domain" description="Polycystin cation channel PKD1/PKD2" evidence="7">
    <location>
        <begin position="802"/>
        <end position="1010"/>
    </location>
</feature>
<comment type="subcellular location">
    <subcellularLocation>
        <location evidence="1">Membrane</location>
        <topology evidence="1">Multi-pass membrane protein</topology>
    </subcellularLocation>
</comment>
<gene>
    <name evidence="8" type="ORF">Poli38472_008960</name>
</gene>
<organism evidence="8 9">
    <name type="scientific">Pythium oligandrum</name>
    <name type="common">Mycoparasitic fungus</name>
    <dbReference type="NCBI Taxonomy" id="41045"/>
    <lineage>
        <taxon>Eukaryota</taxon>
        <taxon>Sar</taxon>
        <taxon>Stramenopiles</taxon>
        <taxon>Oomycota</taxon>
        <taxon>Peronosporomycetes</taxon>
        <taxon>Pythiales</taxon>
        <taxon>Pythiaceae</taxon>
        <taxon>Pythium</taxon>
    </lineage>
</organism>
<dbReference type="InterPro" id="IPR011989">
    <property type="entry name" value="ARM-like"/>
</dbReference>
<dbReference type="EMBL" id="SPLM01000038">
    <property type="protein sequence ID" value="TMW64793.1"/>
    <property type="molecule type" value="Genomic_DNA"/>
</dbReference>
<name>A0A8K1CM09_PYTOL</name>
<evidence type="ECO:0000256" key="5">
    <source>
        <dbReference type="SAM" id="MobiDB-lite"/>
    </source>
</evidence>
<protein>
    <recommendedName>
        <fullName evidence="7">Polycystin cation channel PKD1/PKD2 domain-containing protein</fullName>
    </recommendedName>
</protein>
<keyword evidence="9" id="KW-1185">Reference proteome</keyword>
<dbReference type="Pfam" id="PF08016">
    <property type="entry name" value="PKD_channel"/>
    <property type="match status" value="1"/>
</dbReference>
<evidence type="ECO:0000256" key="3">
    <source>
        <dbReference type="ARBA" id="ARBA00022989"/>
    </source>
</evidence>
<comment type="caution">
    <text evidence="8">The sequence shown here is derived from an EMBL/GenBank/DDBJ whole genome shotgun (WGS) entry which is preliminary data.</text>
</comment>
<feature type="transmembrane region" description="Helical" evidence="6">
    <location>
        <begin position="826"/>
        <end position="850"/>
    </location>
</feature>
<evidence type="ECO:0000256" key="2">
    <source>
        <dbReference type="ARBA" id="ARBA00022692"/>
    </source>
</evidence>
<dbReference type="InterPro" id="IPR051223">
    <property type="entry name" value="Polycystin"/>
</dbReference>
<feature type="transmembrane region" description="Helical" evidence="6">
    <location>
        <begin position="986"/>
        <end position="1004"/>
    </location>
</feature>
<evidence type="ECO:0000256" key="4">
    <source>
        <dbReference type="ARBA" id="ARBA00023136"/>
    </source>
</evidence>
<proteinExistence type="predicted"/>
<sequence>MGNSCTREADVALSERGVGGARGDRHDRARGRWSVPENYEQSVDLDTLLEAPSPPNDRRRKKSRSKAKSERQRGSSQLFSMGPPPRAGSDDSSLQRRSSSRLMNKNSRSFLGNPLPTNVENPNEDDVVYHSFEDPGYLRRSGPTLESDPFDTDLILMSPPDSPDSPNVIHARWGEPADDPDESEICTDYRPNPFKKGFCINCQKQHDVTESGEVVTQKEYKKIARPTVSKTAANAADNPLAVENLTPRNRESDVDLGALLRQRRDILLKLSKMESEKKRKEAAAAADAKRHSMFVSDSGASSLANLRVPGNQNRSYSTATPQSMRVPRTTSVVVSPRGAMSGRAEQELLRLLKTRGVPSICEAISNEIHYAWAVTSGFRTLANVGNFYFACATQTFGYNPAFDFFASGGMQMAVFALQKFVHNDTALIPVLECIHIYSKLHVDSAVDFLAVPDSKEILMKCVRFHDNKPTVISAVCQVLGNLVMNDLVKESLSTSELIVELLGLLKRYNSSLRICRSTLVPLGFLVTDAQMTATFVDGNGIALVMSAMKAFIDDTEVVWHAIGILNALHSKTMDVRLIYAIYGFTGIPRIVEALASHLDTEEIAVEGFQLLARLAALPEAYRVTNQCKVLDLAYVAVFAYSGPQHRHTRVEIKKTLHSFQKCTVYDARELATREQASRRDLILYSLFILSLLVSSVFAAYGAGSNTMTETLKRSLLEKTWVSEKLIEHRTRKTLKDVSRINDVWAFLQVEFNVFNAAEAAHVVARILFEFAATGGILVTTSFSPVYLDQFPRFFLLSPRFYTEFALFVGLIWFTKKQFDKLIRYRQYYFIVSSHLVDCLIVVLWFAVIVIRLRFVIAASHDLLVAIAANSSYVDLHVLASLANQERDLTAWCALLMWYRFLRLARCIKRLELTLEKFQRAEELIESYIVLLVIYVVGFSQTGVMLFPSALEHFRSLGTSIASTSKLLVKSWEVDEIGHADARVYRLVFQLYSLFIMLNIVVVILRERFETRKETLSATSVPDGLSILELGKRQLQSSGLQTQAPSMPQKIKVAAYRGLARLQQATKGVFAVSDGPIELTELKKVWGLRTDEEVEAANARPVESAADTLEGVLSAAETQDRLLNERLSLLSTQLQRAFHQLEMVKAFREQQEQQRKAKQKRGTRTSQPTSTM</sequence>
<feature type="compositionally biased region" description="Polar residues" evidence="5">
    <location>
        <begin position="306"/>
        <end position="333"/>
    </location>
</feature>
<feature type="compositionally biased region" description="Low complexity" evidence="5">
    <location>
        <begin position="90"/>
        <end position="102"/>
    </location>
</feature>
<evidence type="ECO:0000313" key="9">
    <source>
        <dbReference type="Proteomes" id="UP000794436"/>
    </source>
</evidence>
<dbReference type="PANTHER" id="PTHR10877:SF183">
    <property type="entry name" value="AT14535P-RELATED"/>
    <property type="match status" value="1"/>
</dbReference>
<feature type="transmembrane region" description="Helical" evidence="6">
    <location>
        <begin position="862"/>
        <end position="882"/>
    </location>
</feature>
<feature type="transmembrane region" description="Helical" evidence="6">
    <location>
        <begin position="927"/>
        <end position="946"/>
    </location>
</feature>
<feature type="transmembrane region" description="Helical" evidence="6">
    <location>
        <begin position="681"/>
        <end position="703"/>
    </location>
</feature>
<dbReference type="GO" id="GO:0016020">
    <property type="term" value="C:membrane"/>
    <property type="evidence" value="ECO:0007669"/>
    <property type="project" value="UniProtKB-SubCell"/>
</dbReference>
<feature type="transmembrane region" description="Helical" evidence="6">
    <location>
        <begin position="793"/>
        <end position="814"/>
    </location>
</feature>
<reference evidence="8" key="1">
    <citation type="submission" date="2019-03" db="EMBL/GenBank/DDBJ databases">
        <title>Long read genome sequence of the mycoparasitic Pythium oligandrum ATCC 38472 isolated from sugarbeet rhizosphere.</title>
        <authorList>
            <person name="Gaulin E."/>
        </authorList>
    </citation>
    <scope>NUCLEOTIDE SEQUENCE</scope>
    <source>
        <strain evidence="8">ATCC 38472_TT</strain>
    </source>
</reference>
<dbReference type="InterPro" id="IPR016024">
    <property type="entry name" value="ARM-type_fold"/>
</dbReference>
<feature type="compositionally biased region" description="Polar residues" evidence="5">
    <location>
        <begin position="103"/>
        <end position="121"/>
    </location>
</feature>
<dbReference type="AlphaFoldDB" id="A0A8K1CM09"/>
<keyword evidence="2 6" id="KW-0812">Transmembrane</keyword>
<dbReference type="InterPro" id="IPR013122">
    <property type="entry name" value="PKD1_2_channel"/>
</dbReference>
<feature type="region of interest" description="Disordered" evidence="5">
    <location>
        <begin position="1"/>
        <end position="122"/>
    </location>
</feature>
<dbReference type="SUPFAM" id="SSF48371">
    <property type="entry name" value="ARM repeat"/>
    <property type="match status" value="1"/>
</dbReference>
<dbReference type="Gene3D" id="1.25.10.10">
    <property type="entry name" value="Leucine-rich Repeat Variant"/>
    <property type="match status" value="1"/>
</dbReference>
<accession>A0A8K1CM09</accession>
<keyword evidence="3 6" id="KW-1133">Transmembrane helix</keyword>
<evidence type="ECO:0000256" key="6">
    <source>
        <dbReference type="SAM" id="Phobius"/>
    </source>
</evidence>
<feature type="region of interest" description="Disordered" evidence="5">
    <location>
        <begin position="1148"/>
        <end position="1171"/>
    </location>
</feature>
<dbReference type="PANTHER" id="PTHR10877">
    <property type="entry name" value="POLYCYSTIN FAMILY MEMBER"/>
    <property type="match status" value="1"/>
</dbReference>